<gene>
    <name evidence="7" type="ORF">Ga0080574_TMP95</name>
</gene>
<dbReference type="InterPro" id="IPR039424">
    <property type="entry name" value="SBP_5"/>
</dbReference>
<geneLocation type="plasmid" evidence="8">
    <name>ppaby5</name>
</geneLocation>
<dbReference type="Pfam" id="PF00496">
    <property type="entry name" value="SBP_bac_5"/>
    <property type="match status" value="1"/>
</dbReference>
<sequence>MKIWKLLSGTALCACLSAPAFADKASDTVSMAFNKELETADTYFNTAREGLLLNHAVWDGLLYRDPETGEYKGNLATDWTWIDDTTLELTLREGVTFHNGEPFNADDVVYTINYVTDPENGVKNKANVGWMDHAEKVDEYTVRIILPAPFPAAEEFLAGPVAMYPDEYYAEVGPTGMGLKPIGTGPFKLAELEPGKSFTLERNDDYFGGPKGMAGVGNVEIRTIPEVNTQIAEFFNGTLDFLWGVPADQAEKLEAMGKYTVVNAPAMRVGYVTMDTAGRSGDGPMTDQRVREAVYHAIDRQAIVDALVKGSSEVIDTACSPAQFACDQSVTGYEYDPEKSKELLAEAGYPDGFEIDFYAYRNRPYAEAIMGYLNEVGITTNLNFMQYAALREKHRKGEVPMAFLTWGSNSVADASAITAEFFTEGPQDDARDPEVVEWIETADTTIDKEERKALYSKALQKIATEAYWVPLWTYNVNYVMSPEMDFTPTDDELVRFFDFSWN</sequence>
<keyword evidence="8" id="KW-1185">Reference proteome</keyword>
<evidence type="ECO:0000256" key="1">
    <source>
        <dbReference type="ARBA" id="ARBA00004418"/>
    </source>
</evidence>
<evidence type="ECO:0000256" key="2">
    <source>
        <dbReference type="ARBA" id="ARBA00005695"/>
    </source>
</evidence>
<feature type="signal peptide" evidence="5">
    <location>
        <begin position="1"/>
        <end position="22"/>
    </location>
</feature>
<comment type="similarity">
    <text evidence="2">Belongs to the bacterial solute-binding protein 5 family.</text>
</comment>
<dbReference type="SUPFAM" id="SSF53850">
    <property type="entry name" value="Periplasmic binding protein-like II"/>
    <property type="match status" value="1"/>
</dbReference>
<evidence type="ECO:0000259" key="6">
    <source>
        <dbReference type="Pfam" id="PF00496"/>
    </source>
</evidence>
<dbReference type="OrthoDB" id="9803988at2"/>
<dbReference type="EMBL" id="CP015089">
    <property type="protein sequence ID" value="APZ50429.1"/>
    <property type="molecule type" value="Genomic_DNA"/>
</dbReference>
<feature type="domain" description="Solute-binding protein family 5" evidence="6">
    <location>
        <begin position="70"/>
        <end position="426"/>
    </location>
</feature>
<dbReference type="PANTHER" id="PTHR30290:SF9">
    <property type="entry name" value="OLIGOPEPTIDE-BINDING PROTEIN APPA"/>
    <property type="match status" value="1"/>
</dbReference>
<evidence type="ECO:0000313" key="7">
    <source>
        <dbReference type="EMBL" id="APZ50429.1"/>
    </source>
</evidence>
<dbReference type="PANTHER" id="PTHR30290">
    <property type="entry name" value="PERIPLASMIC BINDING COMPONENT OF ABC TRANSPORTER"/>
    <property type="match status" value="1"/>
</dbReference>
<dbReference type="AlphaFoldDB" id="A0A1P8UM11"/>
<dbReference type="InterPro" id="IPR000914">
    <property type="entry name" value="SBP_5_dom"/>
</dbReference>
<accession>A0A1P8UM11</accession>
<dbReference type="GO" id="GO:0043190">
    <property type="term" value="C:ATP-binding cassette (ABC) transporter complex"/>
    <property type="evidence" value="ECO:0007669"/>
    <property type="project" value="InterPro"/>
</dbReference>
<keyword evidence="4 5" id="KW-0732">Signal</keyword>
<reference evidence="7 8" key="1">
    <citation type="submission" date="2016-04" db="EMBL/GenBank/DDBJ databases">
        <title>Deep-sea bacteria in the southern Pacific.</title>
        <authorList>
            <person name="Tang K."/>
        </authorList>
    </citation>
    <scope>NUCLEOTIDE SEQUENCE [LARGE SCALE GENOMIC DNA]</scope>
    <source>
        <strain evidence="7 8">JLT2014</strain>
        <plasmid evidence="8">ppaby5</plasmid>
    </source>
</reference>
<dbReference type="PIRSF" id="PIRSF002741">
    <property type="entry name" value="MppA"/>
    <property type="match status" value="1"/>
</dbReference>
<name>A0A1P8UM11_9RHOB</name>
<dbReference type="CDD" id="cd08515">
    <property type="entry name" value="PBP2_NikA_DppA_OppA_like_10"/>
    <property type="match status" value="1"/>
</dbReference>
<proteinExistence type="inferred from homology"/>
<keyword evidence="7" id="KW-0614">Plasmid</keyword>
<evidence type="ECO:0000256" key="3">
    <source>
        <dbReference type="ARBA" id="ARBA00022448"/>
    </source>
</evidence>
<dbReference type="RefSeq" id="WP_076694158.1">
    <property type="nucleotide sequence ID" value="NZ_CP015089.1"/>
</dbReference>
<dbReference type="GO" id="GO:1904680">
    <property type="term" value="F:peptide transmembrane transporter activity"/>
    <property type="evidence" value="ECO:0007669"/>
    <property type="project" value="TreeGrafter"/>
</dbReference>
<dbReference type="GO" id="GO:0015833">
    <property type="term" value="P:peptide transport"/>
    <property type="evidence" value="ECO:0007669"/>
    <property type="project" value="TreeGrafter"/>
</dbReference>
<feature type="chain" id="PRO_5013383584" evidence="5">
    <location>
        <begin position="23"/>
        <end position="502"/>
    </location>
</feature>
<protein>
    <submittedName>
        <fullName evidence="7">Transcriptional regulator</fullName>
    </submittedName>
</protein>
<dbReference type="InterPro" id="IPR030678">
    <property type="entry name" value="Peptide/Ni-bd"/>
</dbReference>
<keyword evidence="3" id="KW-0813">Transport</keyword>
<evidence type="ECO:0000256" key="4">
    <source>
        <dbReference type="ARBA" id="ARBA00022729"/>
    </source>
</evidence>
<dbReference type="Gene3D" id="3.40.190.10">
    <property type="entry name" value="Periplasmic binding protein-like II"/>
    <property type="match status" value="1"/>
</dbReference>
<dbReference type="GO" id="GO:0030288">
    <property type="term" value="C:outer membrane-bounded periplasmic space"/>
    <property type="evidence" value="ECO:0007669"/>
    <property type="project" value="UniProtKB-ARBA"/>
</dbReference>
<dbReference type="Proteomes" id="UP000187059">
    <property type="component" value="Plasmid pPABY5"/>
</dbReference>
<comment type="subcellular location">
    <subcellularLocation>
        <location evidence="1">Periplasm</location>
    </subcellularLocation>
</comment>
<dbReference type="KEGG" id="paby:Ga0080574_TMP95"/>
<evidence type="ECO:0000256" key="5">
    <source>
        <dbReference type="SAM" id="SignalP"/>
    </source>
</evidence>
<dbReference type="Gene3D" id="3.90.76.10">
    <property type="entry name" value="Dipeptide-binding Protein, Domain 1"/>
    <property type="match status" value="1"/>
</dbReference>
<evidence type="ECO:0000313" key="8">
    <source>
        <dbReference type="Proteomes" id="UP000187059"/>
    </source>
</evidence>
<dbReference type="Gene3D" id="3.10.105.10">
    <property type="entry name" value="Dipeptide-binding Protein, Domain 3"/>
    <property type="match status" value="1"/>
</dbReference>
<organism evidence="7 8">
    <name type="scientific">Salipiger abyssi</name>
    <dbReference type="NCBI Taxonomy" id="1250539"/>
    <lineage>
        <taxon>Bacteria</taxon>
        <taxon>Pseudomonadati</taxon>
        <taxon>Pseudomonadota</taxon>
        <taxon>Alphaproteobacteria</taxon>
        <taxon>Rhodobacterales</taxon>
        <taxon>Roseobacteraceae</taxon>
        <taxon>Salipiger</taxon>
    </lineage>
</organism>